<reference evidence="5" key="1">
    <citation type="submission" date="2025-08" db="UniProtKB">
        <authorList>
            <consortium name="Ensembl"/>
        </authorList>
    </citation>
    <scope>IDENTIFICATION</scope>
</reference>
<dbReference type="GeneTree" id="ENSGT00940000155025"/>
<keyword evidence="6" id="KW-1185">Reference proteome</keyword>
<dbReference type="SMART" id="SM00276">
    <property type="entry name" value="GLECT"/>
    <property type="match status" value="1"/>
</dbReference>
<dbReference type="GO" id="GO:0043236">
    <property type="term" value="F:laminin binding"/>
    <property type="evidence" value="ECO:0007669"/>
    <property type="project" value="TreeGrafter"/>
</dbReference>
<dbReference type="Pfam" id="PF00337">
    <property type="entry name" value="Gal-bind_lectin"/>
    <property type="match status" value="1"/>
</dbReference>
<dbReference type="GO" id="GO:0030246">
    <property type="term" value="F:carbohydrate binding"/>
    <property type="evidence" value="ECO:0007669"/>
    <property type="project" value="UniProtKB-UniRule"/>
</dbReference>
<gene>
    <name evidence="5" type="primary">LOC115535295</name>
</gene>
<proteinExistence type="predicted"/>
<keyword evidence="1 2" id="KW-0430">Lectin</keyword>
<dbReference type="PANTHER" id="PTHR11346">
    <property type="entry name" value="GALECTIN"/>
    <property type="match status" value="1"/>
</dbReference>
<evidence type="ECO:0000313" key="6">
    <source>
        <dbReference type="Proteomes" id="UP000694546"/>
    </source>
</evidence>
<protein>
    <recommendedName>
        <fullName evidence="2">Galectin</fullName>
    </recommendedName>
</protein>
<dbReference type="SMART" id="SM00908">
    <property type="entry name" value="Gal-bind_lectin"/>
    <property type="match status" value="1"/>
</dbReference>
<dbReference type="PANTHER" id="PTHR11346:SF112">
    <property type="entry name" value="GALECTIN"/>
    <property type="match status" value="1"/>
</dbReference>
<dbReference type="Gene3D" id="2.60.120.200">
    <property type="match status" value="1"/>
</dbReference>
<sequence>MTGLSVLPVLCQRGDGGKSDSAPPLSAKPGRRGASCTEGLRGSMSANGEHMDMIVKNMSLKVGHTVTISGVPKAGAECFALNISSGADHALHMNVRFTAHGDERVVVCNSYQAGVWGAEVRQGGFPFNYDELFKFTISLTPEEFLVVLSDASEIHFPNRLGASKYMDFSFNGGVLVRGFEIN</sequence>
<evidence type="ECO:0000256" key="2">
    <source>
        <dbReference type="RuleBase" id="RU102079"/>
    </source>
</evidence>
<evidence type="ECO:0000256" key="1">
    <source>
        <dbReference type="ARBA" id="ARBA00022734"/>
    </source>
</evidence>
<evidence type="ECO:0000259" key="4">
    <source>
        <dbReference type="PROSITE" id="PS51304"/>
    </source>
</evidence>
<feature type="region of interest" description="Disordered" evidence="3">
    <location>
        <begin position="12"/>
        <end position="38"/>
    </location>
</feature>
<dbReference type="GO" id="GO:0005615">
    <property type="term" value="C:extracellular space"/>
    <property type="evidence" value="ECO:0007669"/>
    <property type="project" value="TreeGrafter"/>
</dbReference>
<dbReference type="Ensembl" id="ENSGMOT00000043496.1">
    <property type="protein sequence ID" value="ENSGMOP00000036747.1"/>
    <property type="gene ID" value="ENSGMOG00000030668.1"/>
</dbReference>
<dbReference type="GO" id="GO:0016936">
    <property type="term" value="F:galactoside binding"/>
    <property type="evidence" value="ECO:0007669"/>
    <property type="project" value="TreeGrafter"/>
</dbReference>
<dbReference type="CDD" id="cd00070">
    <property type="entry name" value="GLECT"/>
    <property type="match status" value="1"/>
</dbReference>
<dbReference type="AlphaFoldDB" id="A0A8C5AU42"/>
<dbReference type="InterPro" id="IPR001079">
    <property type="entry name" value="Galectin_CRD"/>
</dbReference>
<dbReference type="InterPro" id="IPR044156">
    <property type="entry name" value="Galectin-like"/>
</dbReference>
<feature type="domain" description="Galectin" evidence="4">
    <location>
        <begin position="52"/>
        <end position="182"/>
    </location>
</feature>
<dbReference type="Proteomes" id="UP000694546">
    <property type="component" value="Chromosome 2"/>
</dbReference>
<dbReference type="PROSITE" id="PS51304">
    <property type="entry name" value="GALECTIN"/>
    <property type="match status" value="1"/>
</dbReference>
<dbReference type="InterPro" id="IPR013320">
    <property type="entry name" value="ConA-like_dom_sf"/>
</dbReference>
<accession>A0A8C5AU42</accession>
<dbReference type="SUPFAM" id="SSF49899">
    <property type="entry name" value="Concanavalin A-like lectins/glucanases"/>
    <property type="match status" value="1"/>
</dbReference>
<reference evidence="5" key="2">
    <citation type="submission" date="2025-09" db="UniProtKB">
        <authorList>
            <consortium name="Ensembl"/>
        </authorList>
    </citation>
    <scope>IDENTIFICATION</scope>
</reference>
<evidence type="ECO:0000313" key="5">
    <source>
        <dbReference type="Ensembl" id="ENSGMOP00000036747.1"/>
    </source>
</evidence>
<organism evidence="5 6">
    <name type="scientific">Gadus morhua</name>
    <name type="common">Atlantic cod</name>
    <dbReference type="NCBI Taxonomy" id="8049"/>
    <lineage>
        <taxon>Eukaryota</taxon>
        <taxon>Metazoa</taxon>
        <taxon>Chordata</taxon>
        <taxon>Craniata</taxon>
        <taxon>Vertebrata</taxon>
        <taxon>Euteleostomi</taxon>
        <taxon>Actinopterygii</taxon>
        <taxon>Neopterygii</taxon>
        <taxon>Teleostei</taxon>
        <taxon>Neoteleostei</taxon>
        <taxon>Acanthomorphata</taxon>
        <taxon>Zeiogadaria</taxon>
        <taxon>Gadariae</taxon>
        <taxon>Gadiformes</taxon>
        <taxon>Gadoidei</taxon>
        <taxon>Gadidae</taxon>
        <taxon>Gadus</taxon>
    </lineage>
</organism>
<dbReference type="OMA" id="FEADKWC"/>
<evidence type="ECO:0000256" key="3">
    <source>
        <dbReference type="SAM" id="MobiDB-lite"/>
    </source>
</evidence>
<name>A0A8C5AU42_GADMO</name>